<evidence type="ECO:0000256" key="1">
    <source>
        <dbReference type="ARBA" id="ARBA00023027"/>
    </source>
</evidence>
<accession>M1YG70</accession>
<dbReference type="RefSeq" id="WP_005005890.1">
    <property type="nucleotide sequence ID" value="NZ_HG422173.1"/>
</dbReference>
<evidence type="ECO:0000313" key="4">
    <source>
        <dbReference type="Proteomes" id="UP000011704"/>
    </source>
</evidence>
<dbReference type="Gene3D" id="3.40.50.720">
    <property type="entry name" value="NAD(P)-binding Rossmann-like Domain"/>
    <property type="match status" value="1"/>
</dbReference>
<organism evidence="3 4">
    <name type="scientific">Nitrospina gracilis (strain 3/211)</name>
    <dbReference type="NCBI Taxonomy" id="1266370"/>
    <lineage>
        <taxon>Bacteria</taxon>
        <taxon>Pseudomonadati</taxon>
        <taxon>Nitrospinota/Tectimicrobiota group</taxon>
        <taxon>Nitrospinota</taxon>
        <taxon>Nitrospinia</taxon>
        <taxon>Nitrospinales</taxon>
        <taxon>Nitrospinaceae</taxon>
        <taxon>Nitrospina</taxon>
    </lineage>
</organism>
<dbReference type="InterPro" id="IPR036291">
    <property type="entry name" value="NAD(P)-bd_dom_sf"/>
</dbReference>
<dbReference type="CDD" id="cd05266">
    <property type="entry name" value="SDR_a4"/>
    <property type="match status" value="1"/>
</dbReference>
<protein>
    <submittedName>
        <fullName evidence="3">Putative NAD-dependent epimerase/dehydratase</fullName>
    </submittedName>
</protein>
<dbReference type="Pfam" id="PF01370">
    <property type="entry name" value="Epimerase"/>
    <property type="match status" value="1"/>
</dbReference>
<gene>
    <name evidence="3" type="ORF">NITGR_1050020</name>
</gene>
<name>M1YG70_NITG3</name>
<dbReference type="InterPro" id="IPR001509">
    <property type="entry name" value="Epimerase_deHydtase"/>
</dbReference>
<evidence type="ECO:0000313" key="3">
    <source>
        <dbReference type="EMBL" id="CCQ89457.1"/>
    </source>
</evidence>
<dbReference type="HOGENOM" id="CLU_007383_11_3_0"/>
<keyword evidence="1" id="KW-0520">NAD</keyword>
<dbReference type="InParanoid" id="M1YG70"/>
<reference evidence="3 4" key="1">
    <citation type="journal article" date="2013" name="Front. Microbiol.">
        <title>The genome of Nitrospina gracilis illuminates the metabolism and evolution of the major marine nitrite oxidizer.</title>
        <authorList>
            <person name="Luecker S."/>
            <person name="Nowka B."/>
            <person name="Rattei T."/>
            <person name="Spieck E."/>
            <person name="and Daims H."/>
        </authorList>
    </citation>
    <scope>NUCLEOTIDE SEQUENCE [LARGE SCALE GENOMIC DNA]</scope>
    <source>
        <strain evidence="3 4">3/211</strain>
    </source>
</reference>
<evidence type="ECO:0000259" key="2">
    <source>
        <dbReference type="Pfam" id="PF01370"/>
    </source>
</evidence>
<comment type="caution">
    <text evidence="3">The sequence shown here is derived from an EMBL/GenBank/DDBJ whole genome shotgun (WGS) entry which is preliminary data.</text>
</comment>
<proteinExistence type="predicted"/>
<dbReference type="EMBL" id="CAQJ01000008">
    <property type="protein sequence ID" value="CCQ89457.1"/>
    <property type="molecule type" value="Genomic_DNA"/>
</dbReference>
<sequence>MKEGMKPGRLFCFGLGYVGRALAEILHGEGWSVSGTCRSEEKRKELEGLGWQVGTFDAPETVPDVSKALAEATHVLVTIAPKGDAGDVVLHHFGELLMSLPQCEWIGYLSTTGVYGDRGGDWVDEATAPEPTFPHQQRRAEAEAEWMRLAYKHALPVHLFRLAGIYGPGRNPLLKARQGTAQRIDKPGLMFGRVHVADVVQVLKASIERPHPGRVYNVVDNCPAPPAEVTELACKLLGVEPPPLVPFEEAGLSEMGKSFYLTNKRVSNFRIKKELKVRLHYPDYREGLKALAAKLE</sequence>
<dbReference type="SUPFAM" id="SSF51735">
    <property type="entry name" value="NAD(P)-binding Rossmann-fold domains"/>
    <property type="match status" value="1"/>
</dbReference>
<dbReference type="AlphaFoldDB" id="M1YG70"/>
<keyword evidence="4" id="KW-1185">Reference proteome</keyword>
<feature type="domain" description="NAD-dependent epimerase/dehydratase" evidence="2">
    <location>
        <begin position="16"/>
        <end position="218"/>
    </location>
</feature>
<dbReference type="FunCoup" id="M1YG70">
    <property type="interactions" value="217"/>
</dbReference>
<dbReference type="Proteomes" id="UP000011704">
    <property type="component" value="Unassembled WGS sequence"/>
</dbReference>
<dbReference type="STRING" id="1266370.NITGR_1050020"/>
<dbReference type="PANTHER" id="PTHR43574">
    <property type="entry name" value="EPIMERASE-RELATED"/>
    <property type="match status" value="1"/>
</dbReference>